<sequence length="232" mass="25452">MFYLAITLGVGLGLSPRQLSSAELASADAMGALFNSDTFAKILILGGVAGIITSWNSFIIGGSRVLYAMAKSGMVPAWFGYLHPKYHTPSNSILFIGFLSMLAPLLGRSALVWIVDAGGLGIVVAYFLVALSFLILRKKEPNMERPFRAAKSPIFGCLAFVLSLGFIVLYLPGMPAALVWPYEWVMVAGWTLIGAYFFIQMNRGTYESRTPATQKKALFTYEAINEWKVDER</sequence>
<feature type="transmembrane region" description="Helical" evidence="6">
    <location>
        <begin position="43"/>
        <end position="67"/>
    </location>
</feature>
<keyword evidence="4 6" id="KW-1133">Transmembrane helix</keyword>
<dbReference type="Proteomes" id="UP000028868">
    <property type="component" value="Unassembled WGS sequence"/>
</dbReference>
<dbReference type="PANTHER" id="PTHR42770:SF7">
    <property type="entry name" value="MEMBRANE PROTEIN"/>
    <property type="match status" value="1"/>
</dbReference>
<organism evidence="7 8">
    <name type="scientific">Halobacillus karajensis</name>
    <dbReference type="NCBI Taxonomy" id="195088"/>
    <lineage>
        <taxon>Bacteria</taxon>
        <taxon>Bacillati</taxon>
        <taxon>Bacillota</taxon>
        <taxon>Bacilli</taxon>
        <taxon>Bacillales</taxon>
        <taxon>Bacillaceae</taxon>
        <taxon>Halobacillus</taxon>
    </lineage>
</organism>
<feature type="transmembrane region" description="Helical" evidence="6">
    <location>
        <begin position="154"/>
        <end position="173"/>
    </location>
</feature>
<dbReference type="EMBL" id="CCDI010000003">
    <property type="protein sequence ID" value="CDQ24493.1"/>
    <property type="molecule type" value="Genomic_DNA"/>
</dbReference>
<dbReference type="Gene3D" id="1.20.1740.10">
    <property type="entry name" value="Amino acid/polyamine transporter I"/>
    <property type="match status" value="1"/>
</dbReference>
<evidence type="ECO:0000256" key="6">
    <source>
        <dbReference type="SAM" id="Phobius"/>
    </source>
</evidence>
<proteinExistence type="predicted"/>
<accession>A0A024P6T8</accession>
<dbReference type="Pfam" id="PF13520">
    <property type="entry name" value="AA_permease_2"/>
    <property type="match status" value="1"/>
</dbReference>
<evidence type="ECO:0000256" key="2">
    <source>
        <dbReference type="ARBA" id="ARBA00022475"/>
    </source>
</evidence>
<evidence type="ECO:0000256" key="5">
    <source>
        <dbReference type="ARBA" id="ARBA00023136"/>
    </source>
</evidence>
<gene>
    <name evidence="7" type="primary">yhdG_2</name>
    <name evidence="7" type="ORF">BN983_02777</name>
</gene>
<keyword evidence="5 6" id="KW-0472">Membrane</keyword>
<dbReference type="InterPro" id="IPR002293">
    <property type="entry name" value="AA/rel_permease1"/>
</dbReference>
<name>A0A024P6T8_9BACI</name>
<dbReference type="AlphaFoldDB" id="A0A024P6T8"/>
<evidence type="ECO:0000256" key="3">
    <source>
        <dbReference type="ARBA" id="ARBA00022692"/>
    </source>
</evidence>
<feature type="transmembrane region" description="Helical" evidence="6">
    <location>
        <begin position="179"/>
        <end position="199"/>
    </location>
</feature>
<reference evidence="7 8" key="2">
    <citation type="submission" date="2014-05" db="EMBL/GenBank/DDBJ databases">
        <title>Draft genome sequence of Halobacillus karajensis HK-03.</title>
        <authorList>
            <person name="Khelaifia S."/>
            <person name="Croce O."/>
            <person name="Lagier J.C."/>
            <person name="Raoult D."/>
        </authorList>
    </citation>
    <scope>NUCLEOTIDE SEQUENCE [LARGE SCALE GENOMIC DNA]</scope>
    <source>
        <strain evidence="7 8">HD-03</strain>
    </source>
</reference>
<evidence type="ECO:0000313" key="7">
    <source>
        <dbReference type="EMBL" id="CDQ24493.1"/>
    </source>
</evidence>
<dbReference type="GO" id="GO:0022857">
    <property type="term" value="F:transmembrane transporter activity"/>
    <property type="evidence" value="ECO:0007669"/>
    <property type="project" value="InterPro"/>
</dbReference>
<evidence type="ECO:0000256" key="4">
    <source>
        <dbReference type="ARBA" id="ARBA00022989"/>
    </source>
</evidence>
<keyword evidence="2" id="KW-1003">Cell membrane</keyword>
<dbReference type="GO" id="GO:0005886">
    <property type="term" value="C:plasma membrane"/>
    <property type="evidence" value="ECO:0007669"/>
    <property type="project" value="UniProtKB-SubCell"/>
</dbReference>
<keyword evidence="3 6" id="KW-0812">Transmembrane</keyword>
<evidence type="ECO:0000313" key="8">
    <source>
        <dbReference type="Proteomes" id="UP000028868"/>
    </source>
</evidence>
<protein>
    <submittedName>
        <fullName evidence="7">Amino acid permease YhdG</fullName>
    </submittedName>
</protein>
<evidence type="ECO:0000256" key="1">
    <source>
        <dbReference type="ARBA" id="ARBA00004651"/>
    </source>
</evidence>
<keyword evidence="8" id="KW-1185">Reference proteome</keyword>
<comment type="caution">
    <text evidence="7">The sequence shown here is derived from an EMBL/GenBank/DDBJ whole genome shotgun (WGS) entry which is preliminary data.</text>
</comment>
<dbReference type="PANTHER" id="PTHR42770">
    <property type="entry name" value="AMINO ACID TRANSPORTER-RELATED"/>
    <property type="match status" value="1"/>
</dbReference>
<reference evidence="8" key="1">
    <citation type="submission" date="2014-03" db="EMBL/GenBank/DDBJ databases">
        <authorList>
            <person name="Urmite Genomes U."/>
        </authorList>
    </citation>
    <scope>NUCLEOTIDE SEQUENCE [LARGE SCALE GENOMIC DNA]</scope>
    <source>
        <strain evidence="8">HD-03</strain>
    </source>
</reference>
<feature type="transmembrane region" description="Helical" evidence="6">
    <location>
        <begin position="88"/>
        <end position="106"/>
    </location>
</feature>
<dbReference type="InterPro" id="IPR050367">
    <property type="entry name" value="APC_superfamily"/>
</dbReference>
<feature type="transmembrane region" description="Helical" evidence="6">
    <location>
        <begin position="112"/>
        <end position="134"/>
    </location>
</feature>
<comment type="subcellular location">
    <subcellularLocation>
        <location evidence="1">Cell membrane</location>
        <topology evidence="1">Multi-pass membrane protein</topology>
    </subcellularLocation>
</comment>